<keyword evidence="1" id="KW-0812">Transmembrane</keyword>
<dbReference type="AlphaFoldDB" id="A0A0J6GGV3"/>
<dbReference type="Pfam" id="PF16085">
    <property type="entry name" value="Phage_holin_3_5"/>
    <property type="match status" value="1"/>
</dbReference>
<dbReference type="Proteomes" id="UP000183613">
    <property type="component" value="Unassembled WGS sequence"/>
</dbReference>
<dbReference type="RefSeq" id="WP_048358964.1">
    <property type="nucleotide sequence ID" value="NZ_FNUD01000002.1"/>
</dbReference>
<organism evidence="2 3">
    <name type="scientific">Pseudomonas deceptionensis</name>
    <dbReference type="NCBI Taxonomy" id="882211"/>
    <lineage>
        <taxon>Bacteria</taxon>
        <taxon>Pseudomonadati</taxon>
        <taxon>Pseudomonadota</taxon>
        <taxon>Gammaproteobacteria</taxon>
        <taxon>Pseudomonadales</taxon>
        <taxon>Pseudomonadaceae</taxon>
        <taxon>Pseudomonas</taxon>
    </lineage>
</organism>
<gene>
    <name evidence="2" type="ORF">SAMN04489800_1919</name>
</gene>
<keyword evidence="3" id="KW-1185">Reference proteome</keyword>
<proteinExistence type="predicted"/>
<dbReference type="EMBL" id="FNUD01000002">
    <property type="protein sequence ID" value="SEE72534.1"/>
    <property type="molecule type" value="Genomic_DNA"/>
</dbReference>
<comment type="caution">
    <text evidence="2">The sequence shown here is derived from an EMBL/GenBank/DDBJ whole genome shotgun (WGS) entry which is preliminary data.</text>
</comment>
<evidence type="ECO:0000313" key="2">
    <source>
        <dbReference type="EMBL" id="SEE72534.1"/>
    </source>
</evidence>
<reference evidence="2" key="1">
    <citation type="submission" date="2016-10" db="EMBL/GenBank/DDBJ databases">
        <authorList>
            <person name="Varghese N."/>
            <person name="Submissions S."/>
        </authorList>
    </citation>
    <scope>NUCLEOTIDE SEQUENCE [LARGE SCALE GENOMIC DNA]</scope>
    <source>
        <strain evidence="2">LMG 25555</strain>
    </source>
</reference>
<keyword evidence="1" id="KW-0472">Membrane</keyword>
<keyword evidence="1" id="KW-1133">Transmembrane helix</keyword>
<dbReference type="PATRIC" id="fig|882211.3.peg.1131"/>
<protein>
    <submittedName>
        <fullName evidence="2">Bacteriophage holin Hol, superfamily III</fullName>
    </submittedName>
</protein>
<evidence type="ECO:0000256" key="1">
    <source>
        <dbReference type="SAM" id="Phobius"/>
    </source>
</evidence>
<feature type="transmembrane region" description="Helical" evidence="1">
    <location>
        <begin position="71"/>
        <end position="93"/>
    </location>
</feature>
<dbReference type="InterPro" id="IPR032128">
    <property type="entry name" value="Pyocin_R2_holin"/>
</dbReference>
<sequence length="114" mass="11927">MINEPQVLLEMPVLLVILLALVGGIFGEMWRADKDGASGWLLVRRLALRSGACMVCGVSTFMLLYSAGMSMLAAGALGCLTALAGADAAISLYQRWVARKLGVDGAGGDSRIDP</sequence>
<evidence type="ECO:0000313" key="3">
    <source>
        <dbReference type="Proteomes" id="UP000183613"/>
    </source>
</evidence>
<name>A0A0J6GGV3_PSEDM</name>
<feature type="transmembrane region" description="Helical" evidence="1">
    <location>
        <begin position="6"/>
        <end position="26"/>
    </location>
</feature>
<dbReference type="OrthoDB" id="7028741at2"/>
<accession>A0A0J6GGV3</accession>